<dbReference type="InterPro" id="IPR029058">
    <property type="entry name" value="AB_hydrolase_fold"/>
</dbReference>
<evidence type="ECO:0000313" key="3">
    <source>
        <dbReference type="Proteomes" id="UP000823612"/>
    </source>
</evidence>
<gene>
    <name evidence="2" type="ORF">IAB08_09300</name>
</gene>
<evidence type="ECO:0000259" key="1">
    <source>
        <dbReference type="Pfam" id="PF02129"/>
    </source>
</evidence>
<name>A0A9D9DY16_9BACT</name>
<dbReference type="InterPro" id="IPR051411">
    <property type="entry name" value="Polyketide_trans_af380"/>
</dbReference>
<dbReference type="Proteomes" id="UP000823612">
    <property type="component" value="Unassembled WGS sequence"/>
</dbReference>
<reference evidence="2" key="1">
    <citation type="submission" date="2020-10" db="EMBL/GenBank/DDBJ databases">
        <authorList>
            <person name="Gilroy R."/>
        </authorList>
    </citation>
    <scope>NUCLEOTIDE SEQUENCE</scope>
    <source>
        <strain evidence="2">2889</strain>
    </source>
</reference>
<dbReference type="GO" id="GO:0016787">
    <property type="term" value="F:hydrolase activity"/>
    <property type="evidence" value="ECO:0007669"/>
    <property type="project" value="UniProtKB-KW"/>
</dbReference>
<dbReference type="InterPro" id="IPR000383">
    <property type="entry name" value="Xaa-Pro-like_dom"/>
</dbReference>
<dbReference type="Gene3D" id="1.10.10.800">
    <property type="match status" value="1"/>
</dbReference>
<protein>
    <submittedName>
        <fullName evidence="2">Alpha/beta hydrolase</fullName>
    </submittedName>
</protein>
<accession>A0A9D9DY16</accession>
<evidence type="ECO:0000313" key="2">
    <source>
        <dbReference type="EMBL" id="MBO8433469.1"/>
    </source>
</evidence>
<dbReference type="SUPFAM" id="SSF53474">
    <property type="entry name" value="alpha/beta-Hydrolases"/>
    <property type="match status" value="1"/>
</dbReference>
<organism evidence="2 3">
    <name type="scientific">Candidatus Pullibacteroides excrementavium</name>
    <dbReference type="NCBI Taxonomy" id="2840905"/>
    <lineage>
        <taxon>Bacteria</taxon>
        <taxon>Pseudomonadati</taxon>
        <taxon>Bacteroidota</taxon>
        <taxon>Bacteroidia</taxon>
        <taxon>Bacteroidales</taxon>
        <taxon>Candidatus Pullibacteroides</taxon>
    </lineage>
</organism>
<sequence>METKYIDTPEWDKTFALSDKVNHKKVSFTNRYGIRLVGDLYTPKNPAGKLPAIAVCGPYGAVKEQASGLYAQTLAERGFITLAFDPSFSGESGGQPRYISSGEIYTEDYSAAVDFFLLQPEVDRERIGILGICGFGGISINAAVQDTRIKATVSSTMGAFDPYDKEQRYEMRRQLNEQRTADLLAGRINERSGGVPANLPDDAPGFMKDYRDYYKTTRGFHPRSVNSNGGWEKIADLPFLTFSLLDHADEIRSAVLVMHGEKAYSLPASQEAFGKLKGDNKELLIIPDASHTDLYDRTDIIPFDKIEAFFRKYLR</sequence>
<dbReference type="PANTHER" id="PTHR47751">
    <property type="entry name" value="SUPERFAMILY HYDROLASE, PUTATIVE (AFU_ORTHOLOGUE AFUA_2G16580)-RELATED"/>
    <property type="match status" value="1"/>
</dbReference>
<dbReference type="Gene3D" id="3.40.50.1820">
    <property type="entry name" value="alpha/beta hydrolase"/>
    <property type="match status" value="1"/>
</dbReference>
<dbReference type="PANTHER" id="PTHR47751:SF1">
    <property type="entry name" value="SUPERFAMILY HYDROLASE, PUTATIVE (AFU_ORTHOLOGUE AFUA_2G16580)-RELATED"/>
    <property type="match status" value="1"/>
</dbReference>
<keyword evidence="2" id="KW-0378">Hydrolase</keyword>
<comment type="caution">
    <text evidence="2">The sequence shown here is derived from an EMBL/GenBank/DDBJ whole genome shotgun (WGS) entry which is preliminary data.</text>
</comment>
<feature type="domain" description="Xaa-Pro dipeptidyl-peptidase-like" evidence="1">
    <location>
        <begin position="33"/>
        <end position="287"/>
    </location>
</feature>
<dbReference type="EMBL" id="JADIMZ010000139">
    <property type="protein sequence ID" value="MBO8433469.1"/>
    <property type="molecule type" value="Genomic_DNA"/>
</dbReference>
<dbReference type="Pfam" id="PF02129">
    <property type="entry name" value="Peptidase_S15"/>
    <property type="match status" value="1"/>
</dbReference>
<dbReference type="AlphaFoldDB" id="A0A9D9DY16"/>
<proteinExistence type="predicted"/>
<reference evidence="2" key="2">
    <citation type="journal article" date="2021" name="PeerJ">
        <title>Extensive microbial diversity within the chicken gut microbiome revealed by metagenomics and culture.</title>
        <authorList>
            <person name="Gilroy R."/>
            <person name="Ravi A."/>
            <person name="Getino M."/>
            <person name="Pursley I."/>
            <person name="Horton D.L."/>
            <person name="Alikhan N.F."/>
            <person name="Baker D."/>
            <person name="Gharbi K."/>
            <person name="Hall N."/>
            <person name="Watson M."/>
            <person name="Adriaenssens E.M."/>
            <person name="Foster-Nyarko E."/>
            <person name="Jarju S."/>
            <person name="Secka A."/>
            <person name="Antonio M."/>
            <person name="Oren A."/>
            <person name="Chaudhuri R.R."/>
            <person name="La Ragione R."/>
            <person name="Hildebrand F."/>
            <person name="Pallen M.J."/>
        </authorList>
    </citation>
    <scope>NUCLEOTIDE SEQUENCE</scope>
    <source>
        <strain evidence="2">2889</strain>
    </source>
</reference>